<feature type="transmembrane region" description="Helical" evidence="1">
    <location>
        <begin position="28"/>
        <end position="49"/>
    </location>
</feature>
<keyword evidence="3" id="KW-1185">Reference proteome</keyword>
<proteinExistence type="predicted"/>
<keyword evidence="1" id="KW-0472">Membrane</keyword>
<evidence type="ECO:0000256" key="1">
    <source>
        <dbReference type="SAM" id="Phobius"/>
    </source>
</evidence>
<accession>A0ABD5XPC6</accession>
<dbReference type="AlphaFoldDB" id="A0ABD5XPC6"/>
<keyword evidence="1" id="KW-0812">Transmembrane</keyword>
<feature type="transmembrane region" description="Helical" evidence="1">
    <location>
        <begin position="89"/>
        <end position="108"/>
    </location>
</feature>
<dbReference type="RefSeq" id="WP_390247603.1">
    <property type="nucleotide sequence ID" value="NZ_JBHTAB010000015.1"/>
</dbReference>
<evidence type="ECO:0000313" key="3">
    <source>
        <dbReference type="Proteomes" id="UP001596460"/>
    </source>
</evidence>
<evidence type="ECO:0000313" key="2">
    <source>
        <dbReference type="EMBL" id="MFC7131449.1"/>
    </source>
</evidence>
<dbReference type="EMBL" id="JBHTAB010000015">
    <property type="protein sequence ID" value="MFC7131449.1"/>
    <property type="molecule type" value="Genomic_DNA"/>
</dbReference>
<gene>
    <name evidence="2" type="ORF">ACFQI8_19025</name>
</gene>
<name>A0ABD5XPC6_9EURY</name>
<organism evidence="2 3">
    <name type="scientific">Haloferax chudinovii</name>
    <dbReference type="NCBI Taxonomy" id="1109010"/>
    <lineage>
        <taxon>Archaea</taxon>
        <taxon>Methanobacteriati</taxon>
        <taxon>Methanobacteriota</taxon>
        <taxon>Stenosarchaea group</taxon>
        <taxon>Halobacteria</taxon>
        <taxon>Halobacteriales</taxon>
        <taxon>Haloferacaceae</taxon>
        <taxon>Haloferax</taxon>
    </lineage>
</organism>
<sequence length="128" mass="13297">MKSWSSALVGAGIGVVLGYLFGVQRGDLWIGSAIAVTSSVAGYGFLAYPQYRGRWSGHSKFWYSLVGVMTPVLVLLTTNSTLVPDGSSIVALLASIWLGGVMAGVALVRESTSDSDTEASAPHSSPSD</sequence>
<keyword evidence="1" id="KW-1133">Transmembrane helix</keyword>
<dbReference type="Proteomes" id="UP001596460">
    <property type="component" value="Unassembled WGS sequence"/>
</dbReference>
<comment type="caution">
    <text evidence="2">The sequence shown here is derived from an EMBL/GenBank/DDBJ whole genome shotgun (WGS) entry which is preliminary data.</text>
</comment>
<protein>
    <submittedName>
        <fullName evidence="2">Uncharacterized protein</fullName>
    </submittedName>
</protein>
<feature type="transmembrane region" description="Helical" evidence="1">
    <location>
        <begin position="61"/>
        <end position="83"/>
    </location>
</feature>
<reference evidence="2 3" key="1">
    <citation type="journal article" date="2019" name="Int. J. Syst. Evol. Microbiol.">
        <title>The Global Catalogue of Microorganisms (GCM) 10K type strain sequencing project: providing services to taxonomists for standard genome sequencing and annotation.</title>
        <authorList>
            <consortium name="The Broad Institute Genomics Platform"/>
            <consortium name="The Broad Institute Genome Sequencing Center for Infectious Disease"/>
            <person name="Wu L."/>
            <person name="Ma J."/>
        </authorList>
    </citation>
    <scope>NUCLEOTIDE SEQUENCE [LARGE SCALE GENOMIC DNA]</scope>
    <source>
        <strain evidence="2 3">DSM 26526</strain>
    </source>
</reference>